<dbReference type="GO" id="GO:0001501">
    <property type="term" value="P:skeletal system development"/>
    <property type="evidence" value="ECO:0007669"/>
    <property type="project" value="TreeGrafter"/>
</dbReference>
<protein>
    <recommendedName>
        <fullName evidence="1">C-type lectin domain-containing protein</fullName>
    </recommendedName>
</protein>
<dbReference type="InterPro" id="IPR001304">
    <property type="entry name" value="C-type_lectin-like"/>
</dbReference>
<dbReference type="PANTHER" id="PTHR22804">
    <property type="entry name" value="AGGRECAN/VERSICAN PROTEOGLYCAN"/>
    <property type="match status" value="1"/>
</dbReference>
<dbReference type="SUPFAM" id="SSF56436">
    <property type="entry name" value="C-type lectin-like"/>
    <property type="match status" value="1"/>
</dbReference>
<dbReference type="GO" id="GO:0072534">
    <property type="term" value="C:perineuronal net"/>
    <property type="evidence" value="ECO:0007669"/>
    <property type="project" value="TreeGrafter"/>
</dbReference>
<dbReference type="Ensembl" id="ENSLLET00000013808.1">
    <property type="protein sequence ID" value="ENSLLEP00000013289.1"/>
    <property type="gene ID" value="ENSLLEG00000008303.1"/>
</dbReference>
<dbReference type="Gene3D" id="3.10.100.10">
    <property type="entry name" value="Mannose-Binding Protein A, subunit A"/>
    <property type="match status" value="1"/>
</dbReference>
<name>A0A8C5MHX1_9ANUR</name>
<dbReference type="GO" id="GO:0002052">
    <property type="term" value="P:positive regulation of neuroblast proliferation"/>
    <property type="evidence" value="ECO:0007669"/>
    <property type="project" value="TreeGrafter"/>
</dbReference>
<dbReference type="InterPro" id="IPR050691">
    <property type="entry name" value="Hyaluronan_bind_Proteoglycan"/>
</dbReference>
<reference evidence="2" key="2">
    <citation type="submission" date="2025-09" db="UniProtKB">
        <authorList>
            <consortium name="Ensembl"/>
        </authorList>
    </citation>
    <scope>IDENTIFICATION</scope>
</reference>
<dbReference type="Pfam" id="PF00059">
    <property type="entry name" value="Lectin_C"/>
    <property type="match status" value="1"/>
</dbReference>
<dbReference type="GO" id="GO:0007417">
    <property type="term" value="P:central nervous system development"/>
    <property type="evidence" value="ECO:0007669"/>
    <property type="project" value="TreeGrafter"/>
</dbReference>
<dbReference type="GO" id="GO:0045202">
    <property type="term" value="C:synapse"/>
    <property type="evidence" value="ECO:0007669"/>
    <property type="project" value="TreeGrafter"/>
</dbReference>
<dbReference type="PROSITE" id="PS50041">
    <property type="entry name" value="C_TYPE_LECTIN_2"/>
    <property type="match status" value="1"/>
</dbReference>
<feature type="domain" description="C-type lectin" evidence="1">
    <location>
        <begin position="40"/>
        <end position="113"/>
    </location>
</feature>
<dbReference type="InterPro" id="IPR016186">
    <property type="entry name" value="C-type_lectin-like/link_sf"/>
</dbReference>
<dbReference type="Proteomes" id="UP000694569">
    <property type="component" value="Unplaced"/>
</dbReference>
<reference evidence="2" key="1">
    <citation type="submission" date="2025-08" db="UniProtKB">
        <authorList>
            <consortium name="Ensembl"/>
        </authorList>
    </citation>
    <scope>IDENTIFICATION</scope>
</reference>
<dbReference type="GO" id="GO:0005615">
    <property type="term" value="C:extracellular space"/>
    <property type="evidence" value="ECO:0007669"/>
    <property type="project" value="TreeGrafter"/>
</dbReference>
<dbReference type="InterPro" id="IPR016187">
    <property type="entry name" value="CTDL_fold"/>
</dbReference>
<organism evidence="2 3">
    <name type="scientific">Leptobrachium leishanense</name>
    <name type="common">Leishan spiny toad</name>
    <dbReference type="NCBI Taxonomy" id="445787"/>
    <lineage>
        <taxon>Eukaryota</taxon>
        <taxon>Metazoa</taxon>
        <taxon>Chordata</taxon>
        <taxon>Craniata</taxon>
        <taxon>Vertebrata</taxon>
        <taxon>Euteleostomi</taxon>
        <taxon>Amphibia</taxon>
        <taxon>Batrachia</taxon>
        <taxon>Anura</taxon>
        <taxon>Pelobatoidea</taxon>
        <taxon>Megophryidae</taxon>
        <taxon>Leptobrachium</taxon>
    </lineage>
</organism>
<dbReference type="PANTHER" id="PTHR22804:SF42">
    <property type="entry name" value="AGGRECAN CORE PROTEIN"/>
    <property type="match status" value="1"/>
</dbReference>
<evidence type="ECO:0000313" key="2">
    <source>
        <dbReference type="Ensembl" id="ENSLLEP00000013289.1"/>
    </source>
</evidence>
<dbReference type="GO" id="GO:0010001">
    <property type="term" value="P:glial cell differentiation"/>
    <property type="evidence" value="ECO:0007669"/>
    <property type="project" value="TreeGrafter"/>
</dbReference>
<dbReference type="AlphaFoldDB" id="A0A8C5MHX1"/>
<keyword evidence="3" id="KW-1185">Reference proteome</keyword>
<evidence type="ECO:0000259" key="1">
    <source>
        <dbReference type="PROSITE" id="PS50041"/>
    </source>
</evidence>
<dbReference type="SMART" id="SM00034">
    <property type="entry name" value="CLECT"/>
    <property type="match status" value="1"/>
</dbReference>
<proteinExistence type="predicted"/>
<evidence type="ECO:0000313" key="3">
    <source>
        <dbReference type="Proteomes" id="UP000694569"/>
    </source>
</evidence>
<sequence>MDYLNYFTILSSTSGTGALIFREKSNYFSHFVCEHGWTKFQGHCYQHFSNRETWLDAENTCRSHQSHLSSILSPEEQEFVNGNAQDYQWIGLNDKTVENDFRWSDGNALVSIF</sequence>
<accession>A0A8C5MHX1</accession>
<dbReference type="GeneTree" id="ENSGT00940000155971"/>